<dbReference type="AlphaFoldDB" id="X1F4Z1"/>
<reference evidence="1" key="1">
    <citation type="journal article" date="2014" name="Front. Microbiol.">
        <title>High frequency of phylogenetically diverse reductive dehalogenase-homologous genes in deep subseafloor sedimentary metagenomes.</title>
        <authorList>
            <person name="Kawai M."/>
            <person name="Futagami T."/>
            <person name="Toyoda A."/>
            <person name="Takaki Y."/>
            <person name="Nishi S."/>
            <person name="Hori S."/>
            <person name="Arai W."/>
            <person name="Tsubouchi T."/>
            <person name="Morono Y."/>
            <person name="Uchiyama I."/>
            <person name="Ito T."/>
            <person name="Fujiyama A."/>
            <person name="Inagaki F."/>
            <person name="Takami H."/>
        </authorList>
    </citation>
    <scope>NUCLEOTIDE SEQUENCE</scope>
    <source>
        <strain evidence="1">Expedition CK06-06</strain>
    </source>
</reference>
<comment type="caution">
    <text evidence="1">The sequence shown here is derived from an EMBL/GenBank/DDBJ whole genome shotgun (WGS) entry which is preliminary data.</text>
</comment>
<dbReference type="EMBL" id="BARU01007006">
    <property type="protein sequence ID" value="GAH39982.1"/>
    <property type="molecule type" value="Genomic_DNA"/>
</dbReference>
<proteinExistence type="predicted"/>
<organism evidence="1">
    <name type="scientific">marine sediment metagenome</name>
    <dbReference type="NCBI Taxonomy" id="412755"/>
    <lineage>
        <taxon>unclassified sequences</taxon>
        <taxon>metagenomes</taxon>
        <taxon>ecological metagenomes</taxon>
    </lineage>
</organism>
<evidence type="ECO:0000313" key="1">
    <source>
        <dbReference type="EMBL" id="GAH39982.1"/>
    </source>
</evidence>
<protein>
    <submittedName>
        <fullName evidence="1">Uncharacterized protein</fullName>
    </submittedName>
</protein>
<gene>
    <name evidence="1" type="ORF">S03H2_13814</name>
</gene>
<sequence>MTGSPNPFCPVIGVQYKPASYNFAHVSKDGYPYPVGRKTYDSSIQFLVQALNKAKVGDKEKLNVFSRLRA</sequence>
<accession>X1F4Z1</accession>
<name>X1F4Z1_9ZZZZ</name>